<organism evidence="1 2">
    <name type="scientific">Sphaerisporangium album</name>
    <dbReference type="NCBI Taxonomy" id="509200"/>
    <lineage>
        <taxon>Bacteria</taxon>
        <taxon>Bacillati</taxon>
        <taxon>Actinomycetota</taxon>
        <taxon>Actinomycetes</taxon>
        <taxon>Streptosporangiales</taxon>
        <taxon>Streptosporangiaceae</taxon>
        <taxon>Sphaerisporangium</taxon>
    </lineage>
</organism>
<evidence type="ECO:0000313" key="1">
    <source>
        <dbReference type="EMBL" id="RCG22440.1"/>
    </source>
</evidence>
<dbReference type="Proteomes" id="UP000253094">
    <property type="component" value="Unassembled WGS sequence"/>
</dbReference>
<keyword evidence="2" id="KW-1185">Reference proteome</keyword>
<sequence length="116" mass="13450">MAVRLNQRAFDHAKSLVKEKRVVLDQMDAWSEHQPSADQENKFIEEHGFGEYGRWYLGVDDEHGEETKGHYKFPYGDFQKVHRCGVIAAEVRAGQRKYFDIETAAAHLHGMLDELM</sequence>
<protein>
    <submittedName>
        <fullName evidence="1">Uncharacterized protein</fullName>
    </submittedName>
</protein>
<dbReference type="EMBL" id="QOIL01000028">
    <property type="protein sequence ID" value="RCG22440.1"/>
    <property type="molecule type" value="Genomic_DNA"/>
</dbReference>
<reference evidence="1 2" key="1">
    <citation type="submission" date="2018-06" db="EMBL/GenBank/DDBJ databases">
        <title>Sphaerisporangium craniellae sp. nov., isolated from a marine sponge in the South China Sea.</title>
        <authorList>
            <person name="Li L."/>
        </authorList>
    </citation>
    <scope>NUCLEOTIDE SEQUENCE [LARGE SCALE GENOMIC DNA]</scope>
    <source>
        <strain evidence="1 2">CCTCC AA 208026</strain>
    </source>
</reference>
<dbReference type="OrthoDB" id="1550983at2"/>
<dbReference type="RefSeq" id="WP_114033279.1">
    <property type="nucleotide sequence ID" value="NZ_QOIL01000028.1"/>
</dbReference>
<name>A0A367EZ31_9ACTN</name>
<evidence type="ECO:0000313" key="2">
    <source>
        <dbReference type="Proteomes" id="UP000253094"/>
    </source>
</evidence>
<gene>
    <name evidence="1" type="ORF">DQ384_35615</name>
</gene>
<proteinExistence type="predicted"/>
<dbReference type="AlphaFoldDB" id="A0A367EZ31"/>
<comment type="caution">
    <text evidence="1">The sequence shown here is derived from an EMBL/GenBank/DDBJ whole genome shotgun (WGS) entry which is preliminary data.</text>
</comment>
<accession>A0A367EZ31</accession>